<accession>A0ABD6CCZ3</accession>
<feature type="domain" description="Fe/B12 periplasmic-binding" evidence="2">
    <location>
        <begin position="8"/>
        <end position="293"/>
    </location>
</feature>
<organism evidence="3 4">
    <name type="scientific">Halorientalis brevis</name>
    <dbReference type="NCBI Taxonomy" id="1126241"/>
    <lineage>
        <taxon>Archaea</taxon>
        <taxon>Methanobacteriati</taxon>
        <taxon>Methanobacteriota</taxon>
        <taxon>Stenosarchaea group</taxon>
        <taxon>Halobacteria</taxon>
        <taxon>Halobacteriales</taxon>
        <taxon>Haloarculaceae</taxon>
        <taxon>Halorientalis</taxon>
    </lineage>
</organism>
<keyword evidence="1" id="KW-0175">Coiled coil</keyword>
<feature type="coiled-coil region" evidence="1">
    <location>
        <begin position="143"/>
        <end position="170"/>
    </location>
</feature>
<evidence type="ECO:0000256" key="1">
    <source>
        <dbReference type="SAM" id="Coils"/>
    </source>
</evidence>
<sequence>MTSDQTPRIVSLLPSATEIVYALGLEPVGVSHECDYPPEATEKPVVNRSRIDPDASSQAINDQVASAEDGDGVYEIDTATLAALDPDLVISQGICDVCAVDEVLVEEAIERTGIDAAVLTTDPHSLDDVFADVRRIGDATGRTERAAELVADLRERVDAIEQTIAGMDDERPSVAVLDWLDPVMVAGHWVPEMVAMAGGEYGLAAPGDRSEPREWTEITEYDPEVLVAAPCGFELEQTVANVDELTERPGWDELTAVEDGRAYALDGHNYVNRPGPRLVETLEYLAALLHPDLFEAPPTDAARPLAEVLA</sequence>
<dbReference type="InterPro" id="IPR002491">
    <property type="entry name" value="ABC_transptr_periplasmic_BD"/>
</dbReference>
<dbReference type="Pfam" id="PF01497">
    <property type="entry name" value="Peripla_BP_2"/>
    <property type="match status" value="1"/>
</dbReference>
<evidence type="ECO:0000313" key="4">
    <source>
        <dbReference type="Proteomes" id="UP001597119"/>
    </source>
</evidence>
<keyword evidence="4" id="KW-1185">Reference proteome</keyword>
<dbReference type="EMBL" id="JBHUDJ010000006">
    <property type="protein sequence ID" value="MFD1587714.1"/>
    <property type="molecule type" value="Genomic_DNA"/>
</dbReference>
<reference evidence="3 4" key="1">
    <citation type="journal article" date="2019" name="Int. J. Syst. Evol. Microbiol.">
        <title>The Global Catalogue of Microorganisms (GCM) 10K type strain sequencing project: providing services to taxonomists for standard genome sequencing and annotation.</title>
        <authorList>
            <consortium name="The Broad Institute Genomics Platform"/>
            <consortium name="The Broad Institute Genome Sequencing Center for Infectious Disease"/>
            <person name="Wu L."/>
            <person name="Ma J."/>
        </authorList>
    </citation>
    <scope>NUCLEOTIDE SEQUENCE [LARGE SCALE GENOMIC DNA]</scope>
    <source>
        <strain evidence="3 4">CGMCC 1.12125</strain>
    </source>
</reference>
<dbReference type="RefSeq" id="WP_247380775.1">
    <property type="nucleotide sequence ID" value="NZ_JALLGV010000008.1"/>
</dbReference>
<evidence type="ECO:0000313" key="3">
    <source>
        <dbReference type="EMBL" id="MFD1587714.1"/>
    </source>
</evidence>
<evidence type="ECO:0000259" key="2">
    <source>
        <dbReference type="PROSITE" id="PS50983"/>
    </source>
</evidence>
<dbReference type="SUPFAM" id="SSF53807">
    <property type="entry name" value="Helical backbone' metal receptor"/>
    <property type="match status" value="1"/>
</dbReference>
<dbReference type="PANTHER" id="PTHR42860:SF1">
    <property type="entry name" value="VITAMIN B12-BINDING PROTEIN"/>
    <property type="match status" value="1"/>
</dbReference>
<dbReference type="InterPro" id="IPR051030">
    <property type="entry name" value="Vitamin_B12-ABC_binding"/>
</dbReference>
<proteinExistence type="predicted"/>
<name>A0ABD6CCZ3_9EURY</name>
<dbReference type="Proteomes" id="UP001597119">
    <property type="component" value="Unassembled WGS sequence"/>
</dbReference>
<comment type="caution">
    <text evidence="3">The sequence shown here is derived from an EMBL/GenBank/DDBJ whole genome shotgun (WGS) entry which is preliminary data.</text>
</comment>
<gene>
    <name evidence="3" type="ORF">ACFR9U_12030</name>
</gene>
<dbReference type="CDD" id="cd01144">
    <property type="entry name" value="BtuF"/>
    <property type="match status" value="1"/>
</dbReference>
<protein>
    <submittedName>
        <fullName evidence="3">Cobalamin-binding protein</fullName>
    </submittedName>
</protein>
<dbReference type="PROSITE" id="PS50983">
    <property type="entry name" value="FE_B12_PBP"/>
    <property type="match status" value="1"/>
</dbReference>
<dbReference type="Gene3D" id="3.40.50.1980">
    <property type="entry name" value="Nitrogenase molybdenum iron protein domain"/>
    <property type="match status" value="2"/>
</dbReference>
<dbReference type="AlphaFoldDB" id="A0ABD6CCZ3"/>
<dbReference type="PANTHER" id="PTHR42860">
    <property type="entry name" value="VITAMIN B12-BINDING PROTEIN"/>
    <property type="match status" value="1"/>
</dbReference>